<dbReference type="PANTHER" id="PTHR33558">
    <property type="entry name" value="GLUTAREDOXIN-LIKE PROTEIN C5ORF63 HOMOLOG"/>
    <property type="match status" value="1"/>
</dbReference>
<protein>
    <recommendedName>
        <fullName evidence="1">Glutaredoxin-like protein</fullName>
    </recommendedName>
</protein>
<dbReference type="PANTHER" id="PTHR33558:SF1">
    <property type="entry name" value="GLUTAREDOXIN-LIKE PROTEIN C5ORF63 HOMOLOG"/>
    <property type="match status" value="1"/>
</dbReference>
<sequence length="124" mass="14205">MTSRIPWNLLRLTLFTKKDCSLCQTASLNAVNWRLVETGNKAQYKSVDIFGPGNEKWHDAYVFDVPVISINQISLNTKMDDEQLHIENENEPSKILKLMHRFTEDEIGAKVRELGFGDPPLKSD</sequence>
<dbReference type="InterPro" id="IPR008554">
    <property type="entry name" value="Glutaredoxin-like"/>
</dbReference>
<name>A0A7C8VSH0_ORBOL</name>
<comment type="similarity">
    <text evidence="1">Belongs to the glutaredoxin family.</text>
</comment>
<dbReference type="Pfam" id="PF05768">
    <property type="entry name" value="Glrx-like"/>
    <property type="match status" value="1"/>
</dbReference>
<evidence type="ECO:0000313" key="3">
    <source>
        <dbReference type="Proteomes" id="UP000474640"/>
    </source>
</evidence>
<dbReference type="InterPro" id="IPR052565">
    <property type="entry name" value="Glutaredoxin-like_YDR286C"/>
</dbReference>
<comment type="caution">
    <text evidence="2">The sequence shown here is derived from an EMBL/GenBank/DDBJ whole genome shotgun (WGS) entry which is preliminary data.</text>
</comment>
<dbReference type="AlphaFoldDB" id="A0A7C8VSH0"/>
<keyword evidence="1" id="KW-0813">Transport</keyword>
<accession>A0A7C8VSH0</accession>
<gene>
    <name evidence="2" type="ORF">TWF970_001520</name>
</gene>
<evidence type="ECO:0000313" key="2">
    <source>
        <dbReference type="EMBL" id="KAF3282785.1"/>
    </source>
</evidence>
<reference evidence="2 3" key="1">
    <citation type="submission" date="2020-01" db="EMBL/GenBank/DDBJ databases">
        <authorList>
            <person name="Palmer J.M."/>
        </authorList>
    </citation>
    <scope>NUCLEOTIDE SEQUENCE [LARGE SCALE GENOMIC DNA]</scope>
    <source>
        <strain evidence="2 3">TWF970</strain>
    </source>
</reference>
<dbReference type="EMBL" id="JAABOJ010000012">
    <property type="protein sequence ID" value="KAF3282785.1"/>
    <property type="molecule type" value="Genomic_DNA"/>
</dbReference>
<evidence type="ECO:0000256" key="1">
    <source>
        <dbReference type="RuleBase" id="RU363082"/>
    </source>
</evidence>
<dbReference type="Gene3D" id="3.40.30.10">
    <property type="entry name" value="Glutaredoxin"/>
    <property type="match status" value="1"/>
</dbReference>
<proteinExistence type="inferred from homology"/>
<keyword evidence="1" id="KW-0249">Electron transport</keyword>
<organism evidence="2 3">
    <name type="scientific">Orbilia oligospora</name>
    <name type="common">Nematode-trapping fungus</name>
    <name type="synonym">Arthrobotrys oligospora</name>
    <dbReference type="NCBI Taxonomy" id="2813651"/>
    <lineage>
        <taxon>Eukaryota</taxon>
        <taxon>Fungi</taxon>
        <taxon>Dikarya</taxon>
        <taxon>Ascomycota</taxon>
        <taxon>Pezizomycotina</taxon>
        <taxon>Orbiliomycetes</taxon>
        <taxon>Orbiliales</taxon>
        <taxon>Orbiliaceae</taxon>
        <taxon>Orbilia</taxon>
    </lineage>
</organism>
<dbReference type="OrthoDB" id="429967at2759"/>
<dbReference type="Proteomes" id="UP000474640">
    <property type="component" value="Unassembled WGS sequence"/>
</dbReference>